<evidence type="ECO:0000313" key="1">
    <source>
        <dbReference type="EMBL" id="MBM9432358.1"/>
    </source>
</evidence>
<gene>
    <name evidence="1" type="ORF">JVW63_01350</name>
</gene>
<accession>A0ABS2TE35</accession>
<organism evidence="1 2">
    <name type="scientific">Flaviflexus equikiangi</name>
    <dbReference type="NCBI Taxonomy" id="2758573"/>
    <lineage>
        <taxon>Bacteria</taxon>
        <taxon>Bacillati</taxon>
        <taxon>Actinomycetota</taxon>
        <taxon>Actinomycetes</taxon>
        <taxon>Actinomycetales</taxon>
        <taxon>Actinomycetaceae</taxon>
        <taxon>Flaviflexus</taxon>
    </lineage>
</organism>
<reference evidence="2" key="1">
    <citation type="submission" date="2021-02" db="EMBL/GenBank/DDBJ databases">
        <title>Leucobacter sp. CX169.</title>
        <authorList>
            <person name="Cheng Y."/>
        </authorList>
    </citation>
    <scope>NUCLEOTIDE SEQUENCE [LARGE SCALE GENOMIC DNA]</scope>
    <source>
        <strain evidence="2">JY899</strain>
    </source>
</reference>
<evidence type="ECO:0000313" key="2">
    <source>
        <dbReference type="Proteomes" id="UP000705983"/>
    </source>
</evidence>
<sequence length="125" mass="13740">MSRNRASAKKAGTQMETLVAGYLAAHVDDRIERRRLSGSKDRGDIAGLRHMGGRVTVECKNTTRHDLGTWAAEVEIERGNDDGLAGIIAHKRHGKGRAEDQWITMTLGDLVALLTGNRDHLEETP</sequence>
<dbReference type="Proteomes" id="UP000705983">
    <property type="component" value="Unassembled WGS sequence"/>
</dbReference>
<evidence type="ECO:0008006" key="3">
    <source>
        <dbReference type="Google" id="ProtNLM"/>
    </source>
</evidence>
<dbReference type="EMBL" id="JAFFJS010000001">
    <property type="protein sequence ID" value="MBM9432358.1"/>
    <property type="molecule type" value="Genomic_DNA"/>
</dbReference>
<comment type="caution">
    <text evidence="1">The sequence shown here is derived from an EMBL/GenBank/DDBJ whole genome shotgun (WGS) entry which is preliminary data.</text>
</comment>
<protein>
    <recommendedName>
        <fullName evidence="3">Holliday junction resolvase</fullName>
    </recommendedName>
</protein>
<proteinExistence type="predicted"/>
<name>A0ABS2TE35_9ACTO</name>
<keyword evidence="2" id="KW-1185">Reference proteome</keyword>